<feature type="domain" description="ABC transporter" evidence="9">
    <location>
        <begin position="5"/>
        <end position="246"/>
    </location>
</feature>
<evidence type="ECO:0000259" key="9">
    <source>
        <dbReference type="PROSITE" id="PS50893"/>
    </source>
</evidence>
<evidence type="ECO:0000256" key="1">
    <source>
        <dbReference type="ARBA" id="ARBA00004202"/>
    </source>
</evidence>
<dbReference type="SMART" id="SM00382">
    <property type="entry name" value="AAA"/>
    <property type="match status" value="1"/>
</dbReference>
<dbReference type="Gene3D" id="3.40.50.300">
    <property type="entry name" value="P-loop containing nucleotide triphosphate hydrolases"/>
    <property type="match status" value="1"/>
</dbReference>
<name>A0AAW8YKZ5_PEDAC</name>
<evidence type="ECO:0000313" key="10">
    <source>
        <dbReference type="EMBL" id="MDV2910526.1"/>
    </source>
</evidence>
<keyword evidence="8" id="KW-0472">Membrane</keyword>
<evidence type="ECO:0000256" key="7">
    <source>
        <dbReference type="ARBA" id="ARBA00022967"/>
    </source>
</evidence>
<proteinExistence type="inferred from homology"/>
<dbReference type="RefSeq" id="WP_317051874.1">
    <property type="nucleotide sequence ID" value="NZ_CP140878.1"/>
</dbReference>
<keyword evidence="3" id="KW-0813">Transport</keyword>
<evidence type="ECO:0000256" key="5">
    <source>
        <dbReference type="ARBA" id="ARBA00022741"/>
    </source>
</evidence>
<keyword evidence="7" id="KW-1278">Translocase</keyword>
<sequence length="284" mass="31798">MENIISVNNLSFFYPKATHPALENINLEIKKGELIAIVGASGSGKTTLCNALVGLIPHYFTGETIGEVLIKGHKVSEVELAELSKYVGLVFQDPFNQLSYACNTVEEELAYGLENRGICREELIKRIDYVAKLVHIKDLLKRFPLSLSGGQVQRVAFGCALVLKPEVLVLDECTSQLDPQAANIIFEIIQELNKQGITVIMSDNNIENVSKYADRVILLNKGKQITIDTPKRVFEMPNIFEYGVAPPEYSMLTQKMVRMNLISKTHMYLNSTAEEIRWSLHHGS</sequence>
<keyword evidence="5" id="KW-0547">Nucleotide-binding</keyword>
<dbReference type="FunFam" id="3.40.50.300:FF:000224">
    <property type="entry name" value="Energy-coupling factor transporter ATP-binding protein EcfA"/>
    <property type="match status" value="1"/>
</dbReference>
<evidence type="ECO:0000256" key="3">
    <source>
        <dbReference type="ARBA" id="ARBA00022448"/>
    </source>
</evidence>
<reference evidence="10" key="1">
    <citation type="journal article" date="2023" name="PeerJ">
        <title>Selection and evaluation of lactic acid bacteria from chicken feces in Thailand as potential probiotics.</title>
        <authorList>
            <person name="Khurajog B."/>
            <person name="Disastra Y."/>
            <person name="Lawwyne L.D."/>
            <person name="Sirichokchatchawan W."/>
            <person name="Niyomtham W."/>
            <person name="Yindee J."/>
            <person name="Hampson D.J."/>
            <person name="Prapasarakul N."/>
        </authorList>
    </citation>
    <scope>NUCLEOTIDE SEQUENCE</scope>
    <source>
        <strain evidence="10">BF14</strain>
    </source>
</reference>
<dbReference type="Proteomes" id="UP001280415">
    <property type="component" value="Unassembled WGS sequence"/>
</dbReference>
<gene>
    <name evidence="10" type="ORF">R0H03_01395</name>
</gene>
<dbReference type="EMBL" id="JAWJAX010000001">
    <property type="protein sequence ID" value="MDV2910526.1"/>
    <property type="molecule type" value="Genomic_DNA"/>
</dbReference>
<dbReference type="InterPro" id="IPR003593">
    <property type="entry name" value="AAA+_ATPase"/>
</dbReference>
<comment type="similarity">
    <text evidence="2">Belongs to the ABC transporter superfamily.</text>
</comment>
<dbReference type="InterPro" id="IPR050095">
    <property type="entry name" value="ECF_ABC_transporter_ATP-bd"/>
</dbReference>
<comment type="subcellular location">
    <subcellularLocation>
        <location evidence="1">Cell membrane</location>
        <topology evidence="1">Peripheral membrane protein</topology>
    </subcellularLocation>
</comment>
<dbReference type="AlphaFoldDB" id="A0AAW8YKZ5"/>
<keyword evidence="4" id="KW-1003">Cell membrane</keyword>
<dbReference type="GO" id="GO:0042626">
    <property type="term" value="F:ATPase-coupled transmembrane transporter activity"/>
    <property type="evidence" value="ECO:0007669"/>
    <property type="project" value="TreeGrafter"/>
</dbReference>
<evidence type="ECO:0000256" key="8">
    <source>
        <dbReference type="ARBA" id="ARBA00023136"/>
    </source>
</evidence>
<organism evidence="10 11">
    <name type="scientific">Pediococcus acidilactici</name>
    <dbReference type="NCBI Taxonomy" id="1254"/>
    <lineage>
        <taxon>Bacteria</taxon>
        <taxon>Bacillati</taxon>
        <taxon>Bacillota</taxon>
        <taxon>Bacilli</taxon>
        <taxon>Lactobacillales</taxon>
        <taxon>Lactobacillaceae</taxon>
        <taxon>Pediococcus</taxon>
        <taxon>Pediococcus acidilactici group</taxon>
    </lineage>
</organism>
<accession>A0AAW8YKZ5</accession>
<dbReference type="SUPFAM" id="SSF52540">
    <property type="entry name" value="P-loop containing nucleoside triphosphate hydrolases"/>
    <property type="match status" value="1"/>
</dbReference>
<dbReference type="Pfam" id="PF00005">
    <property type="entry name" value="ABC_tran"/>
    <property type="match status" value="1"/>
</dbReference>
<evidence type="ECO:0000256" key="2">
    <source>
        <dbReference type="ARBA" id="ARBA00005417"/>
    </source>
</evidence>
<dbReference type="InterPro" id="IPR003439">
    <property type="entry name" value="ABC_transporter-like_ATP-bd"/>
</dbReference>
<keyword evidence="6 10" id="KW-0067">ATP-binding</keyword>
<protein>
    <submittedName>
        <fullName evidence="10">ABC transporter ATP-binding protein</fullName>
    </submittedName>
</protein>
<dbReference type="GO" id="GO:0005524">
    <property type="term" value="F:ATP binding"/>
    <property type="evidence" value="ECO:0007669"/>
    <property type="project" value="UniProtKB-KW"/>
</dbReference>
<dbReference type="CDD" id="cd03225">
    <property type="entry name" value="ABC_cobalt_CbiO_domain1"/>
    <property type="match status" value="1"/>
</dbReference>
<dbReference type="GO" id="GO:0016887">
    <property type="term" value="F:ATP hydrolysis activity"/>
    <property type="evidence" value="ECO:0007669"/>
    <property type="project" value="InterPro"/>
</dbReference>
<dbReference type="PROSITE" id="PS50893">
    <property type="entry name" value="ABC_TRANSPORTER_2"/>
    <property type="match status" value="1"/>
</dbReference>
<dbReference type="InterPro" id="IPR027417">
    <property type="entry name" value="P-loop_NTPase"/>
</dbReference>
<dbReference type="PANTHER" id="PTHR43553">
    <property type="entry name" value="HEAVY METAL TRANSPORTER"/>
    <property type="match status" value="1"/>
</dbReference>
<evidence type="ECO:0000313" key="11">
    <source>
        <dbReference type="Proteomes" id="UP001280415"/>
    </source>
</evidence>
<dbReference type="GO" id="GO:0043190">
    <property type="term" value="C:ATP-binding cassette (ABC) transporter complex"/>
    <property type="evidence" value="ECO:0007669"/>
    <property type="project" value="TreeGrafter"/>
</dbReference>
<evidence type="ECO:0000256" key="4">
    <source>
        <dbReference type="ARBA" id="ARBA00022475"/>
    </source>
</evidence>
<dbReference type="InterPro" id="IPR015856">
    <property type="entry name" value="ABC_transpr_CbiO/EcfA_su"/>
</dbReference>
<evidence type="ECO:0000256" key="6">
    <source>
        <dbReference type="ARBA" id="ARBA00022840"/>
    </source>
</evidence>
<comment type="caution">
    <text evidence="10">The sequence shown here is derived from an EMBL/GenBank/DDBJ whole genome shotgun (WGS) entry which is preliminary data.</text>
</comment>
<reference evidence="10" key="2">
    <citation type="submission" date="2023-10" db="EMBL/GenBank/DDBJ databases">
        <authorList>
            <person name="Khurajog B."/>
        </authorList>
    </citation>
    <scope>NUCLEOTIDE SEQUENCE</scope>
    <source>
        <strain evidence="10">BF14</strain>
    </source>
</reference>